<dbReference type="Proteomes" id="UP000179010">
    <property type="component" value="Unassembled WGS sequence"/>
</dbReference>
<reference evidence="1 2" key="1">
    <citation type="journal article" date="2016" name="Nat. Commun.">
        <title>Thousands of microbial genomes shed light on interconnected biogeochemical processes in an aquifer system.</title>
        <authorList>
            <person name="Anantharaman K."/>
            <person name="Brown C.T."/>
            <person name="Hug L.A."/>
            <person name="Sharon I."/>
            <person name="Castelle C.J."/>
            <person name="Probst A.J."/>
            <person name="Thomas B.C."/>
            <person name="Singh A."/>
            <person name="Wilkins M.J."/>
            <person name="Karaoz U."/>
            <person name="Brodie E.L."/>
            <person name="Williams K.H."/>
            <person name="Hubbard S.S."/>
            <person name="Banfield J.F."/>
        </authorList>
    </citation>
    <scope>NUCLEOTIDE SEQUENCE [LARGE SCALE GENOMIC DNA]</scope>
</reference>
<dbReference type="STRING" id="1798539.A2994_02410"/>
<organism evidence="1 2">
    <name type="scientific">candidate division Kazan bacterium RIFCSPLOWO2_01_FULL_48_13</name>
    <dbReference type="NCBI Taxonomy" id="1798539"/>
    <lineage>
        <taxon>Bacteria</taxon>
        <taxon>Bacteria division Kazan-3B-28</taxon>
    </lineage>
</organism>
<dbReference type="EMBL" id="METE01000004">
    <property type="protein sequence ID" value="OGB85447.1"/>
    <property type="molecule type" value="Genomic_DNA"/>
</dbReference>
<evidence type="ECO:0000313" key="1">
    <source>
        <dbReference type="EMBL" id="OGB85447.1"/>
    </source>
</evidence>
<gene>
    <name evidence="1" type="ORF">A2994_02410</name>
</gene>
<proteinExistence type="predicted"/>
<comment type="caution">
    <text evidence="1">The sequence shown here is derived from an EMBL/GenBank/DDBJ whole genome shotgun (WGS) entry which is preliminary data.</text>
</comment>
<dbReference type="AlphaFoldDB" id="A0A1F4PP28"/>
<evidence type="ECO:0000313" key="2">
    <source>
        <dbReference type="Proteomes" id="UP000179010"/>
    </source>
</evidence>
<sequence>MSDEYYRRISVLANEGLAKARIKSATLKKEQTAVKAEELKDKNRTFFNIISDSPIFYKLLLVSLYWAEGSKTMRGSVDFGNSDPGVIRVFLSALRGCYAVDENKFRVTLQCRADSDIKALEKFWRKVTGIRRELFYNAQIDPRTIGKPTLKKEYKGVCRITYFSADILNDIIQATKVLPEIVQ</sequence>
<protein>
    <submittedName>
        <fullName evidence="1">Uncharacterized protein</fullName>
    </submittedName>
</protein>
<name>A0A1F4PP28_UNCK3</name>
<accession>A0A1F4PP28</accession>